<evidence type="ECO:0000313" key="1">
    <source>
        <dbReference type="EMBL" id="KAI0032967.1"/>
    </source>
</evidence>
<organism evidence="1 2">
    <name type="scientific">Vararia minispora EC-137</name>
    <dbReference type="NCBI Taxonomy" id="1314806"/>
    <lineage>
        <taxon>Eukaryota</taxon>
        <taxon>Fungi</taxon>
        <taxon>Dikarya</taxon>
        <taxon>Basidiomycota</taxon>
        <taxon>Agaricomycotina</taxon>
        <taxon>Agaricomycetes</taxon>
        <taxon>Russulales</taxon>
        <taxon>Lachnocladiaceae</taxon>
        <taxon>Vararia</taxon>
    </lineage>
</organism>
<sequence>MLDENLRINGFLFCIHGHEYCNHCQRDHRNANDDELAGETRTVELDYTDPDAVADAIMPRTPPGVTQRIPGEYIWACKEHRISDCKSCFDWPKLLRQTESRKYQWKTGIEDRNVTLGLLSSMRIELPGSTKLSTEILGNKLTSALNLAQVTEEYEDKFPVNPNDLPHWNDGNVFGAIYRGTSKSIAEEHQYPAFSGNPVYEYAFMDVLQTMMNIEGQIGYGRTAFTLEDRDEQEALCIRILGVHHLANDTPLIMLSYLSLTSHEPITPLADFVKAQQKEVGSVVQLTGSRQAQAMLRQVLYLNSTRLAPAYKPDMRPYEKDFRVSFLLPLWPLSMVNIGKLAYKPGCVLCELESVSRCSSCQSANYCGSECQRAHWKEHKSFCRSLKGGIWRTLTFTNHFDVDGQRHYSVVINNGTGGVHISGKDGQPPANVHGNRTFLIKLQRPSVDPLRAHLYGIDTDKQGILLYDCTRSFSGQVYRETDPKAYEAILQEMLPGGEAKMYRWARRVGDWDLSVCLDRKPLEGPDW</sequence>
<gene>
    <name evidence="1" type="ORF">K488DRAFT_48701</name>
</gene>
<accession>A0ACB8QMR9</accession>
<dbReference type="EMBL" id="MU273531">
    <property type="protein sequence ID" value="KAI0032967.1"/>
    <property type="molecule type" value="Genomic_DNA"/>
</dbReference>
<protein>
    <submittedName>
        <fullName evidence="1">Uncharacterized protein</fullName>
    </submittedName>
</protein>
<reference evidence="1" key="1">
    <citation type="submission" date="2021-02" db="EMBL/GenBank/DDBJ databases">
        <authorList>
            <consortium name="DOE Joint Genome Institute"/>
            <person name="Ahrendt S."/>
            <person name="Looney B.P."/>
            <person name="Miyauchi S."/>
            <person name="Morin E."/>
            <person name="Drula E."/>
            <person name="Courty P.E."/>
            <person name="Chicoki N."/>
            <person name="Fauchery L."/>
            <person name="Kohler A."/>
            <person name="Kuo A."/>
            <person name="Labutti K."/>
            <person name="Pangilinan J."/>
            <person name="Lipzen A."/>
            <person name="Riley R."/>
            <person name="Andreopoulos W."/>
            <person name="He G."/>
            <person name="Johnson J."/>
            <person name="Barry K.W."/>
            <person name="Grigoriev I.V."/>
            <person name="Nagy L."/>
            <person name="Hibbett D."/>
            <person name="Henrissat B."/>
            <person name="Matheny P.B."/>
            <person name="Labbe J."/>
            <person name="Martin F."/>
        </authorList>
    </citation>
    <scope>NUCLEOTIDE SEQUENCE</scope>
    <source>
        <strain evidence="1">EC-137</strain>
    </source>
</reference>
<proteinExistence type="predicted"/>
<reference evidence="1" key="2">
    <citation type="journal article" date="2022" name="New Phytol.">
        <title>Evolutionary transition to the ectomycorrhizal habit in the genomes of a hyperdiverse lineage of mushroom-forming fungi.</title>
        <authorList>
            <person name="Looney B."/>
            <person name="Miyauchi S."/>
            <person name="Morin E."/>
            <person name="Drula E."/>
            <person name="Courty P.E."/>
            <person name="Kohler A."/>
            <person name="Kuo A."/>
            <person name="LaButti K."/>
            <person name="Pangilinan J."/>
            <person name="Lipzen A."/>
            <person name="Riley R."/>
            <person name="Andreopoulos W."/>
            <person name="He G."/>
            <person name="Johnson J."/>
            <person name="Nolan M."/>
            <person name="Tritt A."/>
            <person name="Barry K.W."/>
            <person name="Grigoriev I.V."/>
            <person name="Nagy L.G."/>
            <person name="Hibbett D."/>
            <person name="Henrissat B."/>
            <person name="Matheny P.B."/>
            <person name="Labbe J."/>
            <person name="Martin F.M."/>
        </authorList>
    </citation>
    <scope>NUCLEOTIDE SEQUENCE</scope>
    <source>
        <strain evidence="1">EC-137</strain>
    </source>
</reference>
<comment type="caution">
    <text evidence="1">The sequence shown here is derived from an EMBL/GenBank/DDBJ whole genome shotgun (WGS) entry which is preliminary data.</text>
</comment>
<dbReference type="Proteomes" id="UP000814128">
    <property type="component" value="Unassembled WGS sequence"/>
</dbReference>
<keyword evidence="2" id="KW-1185">Reference proteome</keyword>
<evidence type="ECO:0000313" key="2">
    <source>
        <dbReference type="Proteomes" id="UP000814128"/>
    </source>
</evidence>
<name>A0ACB8QMR9_9AGAM</name>